<organism evidence="1 2">
    <name type="scientific">Cohnella ginsengisoli</name>
    <dbReference type="NCBI Taxonomy" id="425004"/>
    <lineage>
        <taxon>Bacteria</taxon>
        <taxon>Bacillati</taxon>
        <taxon>Bacillota</taxon>
        <taxon>Bacilli</taxon>
        <taxon>Bacillales</taxon>
        <taxon>Paenibacillaceae</taxon>
        <taxon>Cohnella</taxon>
    </lineage>
</organism>
<reference evidence="1 2" key="1">
    <citation type="submission" date="2022-10" db="EMBL/GenBank/DDBJ databases">
        <title>Comparative genomic analysis of Cohnella hashimotonis sp. nov., isolated from the International Space Station.</title>
        <authorList>
            <person name="Simpson A."/>
            <person name="Venkateswaran K."/>
        </authorList>
    </citation>
    <scope>NUCLEOTIDE SEQUENCE [LARGE SCALE GENOMIC DNA]</scope>
    <source>
        <strain evidence="1 2">DSM 18997</strain>
    </source>
</reference>
<dbReference type="EMBL" id="JAPDHZ010000006">
    <property type="protein sequence ID" value="MDG0794579.1"/>
    <property type="molecule type" value="Genomic_DNA"/>
</dbReference>
<dbReference type="Proteomes" id="UP001153387">
    <property type="component" value="Unassembled WGS sequence"/>
</dbReference>
<keyword evidence="2" id="KW-1185">Reference proteome</keyword>
<dbReference type="AlphaFoldDB" id="A0A9X4KLQ2"/>
<accession>A0A9X4KLQ2</accession>
<gene>
    <name evidence="1" type="ORF">OMP38_29875</name>
</gene>
<comment type="caution">
    <text evidence="1">The sequence shown here is derived from an EMBL/GenBank/DDBJ whole genome shotgun (WGS) entry which is preliminary data.</text>
</comment>
<evidence type="ECO:0000313" key="2">
    <source>
        <dbReference type="Proteomes" id="UP001153387"/>
    </source>
</evidence>
<evidence type="ECO:0000313" key="1">
    <source>
        <dbReference type="EMBL" id="MDG0794579.1"/>
    </source>
</evidence>
<protein>
    <submittedName>
        <fullName evidence="1">Uncharacterized protein</fullName>
    </submittedName>
</protein>
<sequence>MCAAKQAKEGFSNERLSPSRLFLETLSHELKLIVLDDAEISVIRSAVNFLIARTGMHVYVRPERYEGARLMEEFKNEKEKVEIESESSADHLEAAFIVKPVAHVMDIRDCPADMNVALIVDSYCNTVFSEADKRRLAGYDADLLRQKAIFLPFLTRKLQLLRNNLKGGE</sequence>
<proteinExistence type="predicted"/>
<name>A0A9X4KLQ2_9BACL</name>
<dbReference type="RefSeq" id="WP_277568312.1">
    <property type="nucleotide sequence ID" value="NZ_JAPDHZ010000006.1"/>
</dbReference>